<sequence>MDERMFCFQCEQAAGCTACTGAAGVCGKSAETAAAQDRLTGALITYAGQLVDAGRAPAPEQALLLMQGLFTTITNVNFDAATVDALTEKVHAACPAVAPDYDMQRLWHEPDPDVRSLKSFVLFSLRGMAAYNYHARVLGRISPELDRFFCTALETLSAEGLSMDELWALVQKTGEASYRCMELLDAANTGAFGDPVPVEVPLTIEKGPFIVVSGHDLFDMQQLLEQTKGKGIHIYTHSEMLPAHGYPELKQKYPHLKGNFGTAWQNQQTEFEDIPAPILFTTNCIMPLRESYADRVFTTSVVSYPGIVHIDEGRDFSPVIRRALELGGYKEDTLVPGMNGGKAVVTGFAHDAVLRHAGEIVQAVKDGKIRHFFLVGGCDGTRPSRRYYTEFAKLTPQDTVILTLACGKFRLNDLPLGNVPGTGLPRILDVGQCNDAYSAIRIALALADAFGCGVNDLPLSLVLCWFEQKAVCILIALLALGIKNIRLGPTLPAFLSPGVVQVLQQKYDLKAVTTPEDDLHAILGG</sequence>
<reference evidence="1 2" key="1">
    <citation type="journal article" date="2017" name="Front. Microbiol.">
        <title>New Insights into the Diversity of the Genus Faecalibacterium.</title>
        <authorList>
            <person name="Benevides L."/>
            <person name="Burman S."/>
            <person name="Martin R."/>
            <person name="Robert V."/>
            <person name="Thomas M."/>
            <person name="Miquel S."/>
            <person name="Chain F."/>
            <person name="Sokol H."/>
            <person name="Bermudez-Humaran L.G."/>
            <person name="Morrison M."/>
            <person name="Langella P."/>
            <person name="Azevedo V.A."/>
            <person name="Chatel J.M."/>
            <person name="Soares S."/>
        </authorList>
    </citation>
    <scope>NUCLEOTIDE SEQUENCE [LARGE SCALE GENOMIC DNA]</scope>
    <source>
        <strain evidence="2">CNCM I-4541</strain>
    </source>
</reference>
<organism evidence="1 2">
    <name type="scientific">Faecalibacterium langellae</name>
    <dbReference type="NCBI Taxonomy" id="3435293"/>
    <lineage>
        <taxon>Bacteria</taxon>
        <taxon>Bacillati</taxon>
        <taxon>Bacillota</taxon>
        <taxon>Clostridia</taxon>
        <taxon>Eubacteriales</taxon>
        <taxon>Oscillospiraceae</taxon>
        <taxon>Faecalibacterium</taxon>
    </lineage>
</organism>
<comment type="caution">
    <text evidence="1">The sequence shown here is derived from an EMBL/GenBank/DDBJ whole genome shotgun (WGS) entry which is preliminary data.</text>
</comment>
<dbReference type="EMBL" id="NMTR01000021">
    <property type="protein sequence ID" value="PDX60508.1"/>
    <property type="molecule type" value="Genomic_DNA"/>
</dbReference>
<accession>A0ACC9CXN2</accession>
<keyword evidence="2" id="KW-1185">Reference proteome</keyword>
<evidence type="ECO:0000313" key="1">
    <source>
        <dbReference type="EMBL" id="PDX60508.1"/>
    </source>
</evidence>
<protein>
    <submittedName>
        <fullName evidence="1">Hydroxylamine reductase</fullName>
    </submittedName>
</protein>
<proteinExistence type="predicted"/>
<dbReference type="Proteomes" id="UP000220959">
    <property type="component" value="Unassembled WGS sequence"/>
</dbReference>
<name>A0ACC9CXN2_9FIRM</name>
<evidence type="ECO:0000313" key="2">
    <source>
        <dbReference type="Proteomes" id="UP000220959"/>
    </source>
</evidence>
<gene>
    <name evidence="1" type="ORF">CGS49_11020</name>
</gene>